<dbReference type="EMBL" id="BARU01017277">
    <property type="protein sequence ID" value="GAH58485.1"/>
    <property type="molecule type" value="Genomic_DNA"/>
</dbReference>
<evidence type="ECO:0000313" key="2">
    <source>
        <dbReference type="EMBL" id="GAH58485.1"/>
    </source>
</evidence>
<evidence type="ECO:0000256" key="1">
    <source>
        <dbReference type="SAM" id="Phobius"/>
    </source>
</evidence>
<comment type="caution">
    <text evidence="2">The sequence shown here is derived from an EMBL/GenBank/DDBJ whole genome shotgun (WGS) entry which is preliminary data.</text>
</comment>
<gene>
    <name evidence="2" type="ORF">S03H2_28677</name>
</gene>
<dbReference type="AlphaFoldDB" id="X1HN99"/>
<sequence length="31" mass="3583">AFLEDIGIKKGDVVWILVVVLAIIQFQLQKW</sequence>
<keyword evidence="1" id="KW-0472">Membrane</keyword>
<protein>
    <submittedName>
        <fullName evidence="2">Uncharacterized protein</fullName>
    </submittedName>
</protein>
<feature type="non-terminal residue" evidence="2">
    <location>
        <position position="1"/>
    </location>
</feature>
<feature type="transmembrane region" description="Helical" evidence="1">
    <location>
        <begin position="12"/>
        <end position="28"/>
    </location>
</feature>
<organism evidence="2">
    <name type="scientific">marine sediment metagenome</name>
    <dbReference type="NCBI Taxonomy" id="412755"/>
    <lineage>
        <taxon>unclassified sequences</taxon>
        <taxon>metagenomes</taxon>
        <taxon>ecological metagenomes</taxon>
    </lineage>
</organism>
<keyword evidence="1" id="KW-1133">Transmembrane helix</keyword>
<reference evidence="2" key="1">
    <citation type="journal article" date="2014" name="Front. Microbiol.">
        <title>High frequency of phylogenetically diverse reductive dehalogenase-homologous genes in deep subseafloor sedimentary metagenomes.</title>
        <authorList>
            <person name="Kawai M."/>
            <person name="Futagami T."/>
            <person name="Toyoda A."/>
            <person name="Takaki Y."/>
            <person name="Nishi S."/>
            <person name="Hori S."/>
            <person name="Arai W."/>
            <person name="Tsubouchi T."/>
            <person name="Morono Y."/>
            <person name="Uchiyama I."/>
            <person name="Ito T."/>
            <person name="Fujiyama A."/>
            <person name="Inagaki F."/>
            <person name="Takami H."/>
        </authorList>
    </citation>
    <scope>NUCLEOTIDE SEQUENCE</scope>
    <source>
        <strain evidence="2">Expedition CK06-06</strain>
    </source>
</reference>
<keyword evidence="1" id="KW-0812">Transmembrane</keyword>
<proteinExistence type="predicted"/>
<name>X1HN99_9ZZZZ</name>
<accession>X1HN99</accession>